<evidence type="ECO:0000256" key="11">
    <source>
        <dbReference type="SAM" id="SignalP"/>
    </source>
</evidence>
<dbReference type="GO" id="GO:0030245">
    <property type="term" value="P:cellulose catabolic process"/>
    <property type="evidence" value="ECO:0007669"/>
    <property type="project" value="UniProtKB-UniRule"/>
</dbReference>
<dbReference type="InterPro" id="IPR035971">
    <property type="entry name" value="CBD_sf"/>
</dbReference>
<dbReference type="GO" id="GO:0004497">
    <property type="term" value="F:monooxygenase activity"/>
    <property type="evidence" value="ECO:0007669"/>
    <property type="project" value="UniProtKB-KW"/>
</dbReference>
<keyword evidence="6" id="KW-0560">Oxidoreductase</keyword>
<dbReference type="Gene3D" id="2.70.50.70">
    <property type="match status" value="1"/>
</dbReference>
<keyword evidence="3 10" id="KW-0964">Secreted</keyword>
<comment type="catalytic activity">
    <reaction evidence="10">
        <text>[(1-&gt;4)-beta-D-glucosyl]n+m + reduced acceptor + O2 = 4-dehydro-beta-D-glucosyl-[(1-&gt;4)-beta-D-glucosyl]n-1 + [(1-&gt;4)-beta-D-glucosyl]m + acceptor + H2O.</text>
        <dbReference type="EC" id="1.14.99.56"/>
    </reaction>
</comment>
<dbReference type="SMART" id="SM00236">
    <property type="entry name" value="fCBD"/>
    <property type="match status" value="1"/>
</dbReference>
<dbReference type="GO" id="GO:0005576">
    <property type="term" value="C:extracellular region"/>
    <property type="evidence" value="ECO:0007669"/>
    <property type="project" value="UniProtKB-SubCell"/>
</dbReference>
<evidence type="ECO:0000256" key="7">
    <source>
        <dbReference type="ARBA" id="ARBA00023008"/>
    </source>
</evidence>
<organism evidence="13 14">
    <name type="scientific">Periconia macrospinosa</name>
    <dbReference type="NCBI Taxonomy" id="97972"/>
    <lineage>
        <taxon>Eukaryota</taxon>
        <taxon>Fungi</taxon>
        <taxon>Dikarya</taxon>
        <taxon>Ascomycota</taxon>
        <taxon>Pezizomycotina</taxon>
        <taxon>Dothideomycetes</taxon>
        <taxon>Pleosporomycetidae</taxon>
        <taxon>Pleosporales</taxon>
        <taxon>Massarineae</taxon>
        <taxon>Periconiaceae</taxon>
        <taxon>Periconia</taxon>
    </lineage>
</organism>
<dbReference type="PANTHER" id="PTHR33353">
    <property type="entry name" value="PUTATIVE (AFU_ORTHOLOGUE AFUA_1G12560)-RELATED"/>
    <property type="match status" value="1"/>
</dbReference>
<dbReference type="Proteomes" id="UP000244855">
    <property type="component" value="Unassembled WGS sequence"/>
</dbReference>
<dbReference type="STRING" id="97972.A0A2V1D7R7"/>
<dbReference type="OrthoDB" id="3496539at2759"/>
<sequence length="306" mass="32132">MKASILALCAIAQSVSAHYWYDTTIYNGVSSGNTKFVRDLNRPVKYNPIKFSSNPASDIKDNSFIDRGEDARCNQGAFSSAGKTDVLTVNAGDEVTVKLAYDEIIEHPGPTLVYLSKAPSSVKNYDGSGDWFKIYQDGVCGSGDFTKNAWCSYGKKTLAAKVPKNTPNGEYLMRFEHIGVHRSHVNQPEHYIGCVQIKVQNGGSGTPGPMVKFPGAYKSTDPYATFSVYNGAKPFTFPGPAVWSGGGGGNNGGGGNGGGNNGGGSGGGGGSCAALYQQCGGKDHAGPTCCSQGSCKVSNEYYSQCV</sequence>
<dbReference type="CDD" id="cd21175">
    <property type="entry name" value="LPMO_AA9"/>
    <property type="match status" value="1"/>
</dbReference>
<dbReference type="AlphaFoldDB" id="A0A2V1D7R7"/>
<evidence type="ECO:0000256" key="9">
    <source>
        <dbReference type="ARBA" id="ARBA00023157"/>
    </source>
</evidence>
<evidence type="ECO:0000259" key="12">
    <source>
        <dbReference type="PROSITE" id="PS51164"/>
    </source>
</evidence>
<keyword evidence="7" id="KW-0186">Copper</keyword>
<feature type="signal peptide" evidence="11">
    <location>
        <begin position="1"/>
        <end position="17"/>
    </location>
</feature>
<dbReference type="GO" id="GO:0008810">
    <property type="term" value="F:cellulase activity"/>
    <property type="evidence" value="ECO:0007669"/>
    <property type="project" value="UniProtKB-UniRule"/>
</dbReference>
<evidence type="ECO:0000256" key="5">
    <source>
        <dbReference type="ARBA" id="ARBA00022729"/>
    </source>
</evidence>
<proteinExistence type="predicted"/>
<keyword evidence="9 10" id="KW-1015">Disulfide bond</keyword>
<evidence type="ECO:0000256" key="8">
    <source>
        <dbReference type="ARBA" id="ARBA00023033"/>
    </source>
</evidence>
<reference evidence="13 14" key="1">
    <citation type="journal article" date="2018" name="Sci. Rep.">
        <title>Comparative genomics provides insights into the lifestyle and reveals functional heterogeneity of dark septate endophytic fungi.</title>
        <authorList>
            <person name="Knapp D.G."/>
            <person name="Nemeth J.B."/>
            <person name="Barry K."/>
            <person name="Hainaut M."/>
            <person name="Henrissat B."/>
            <person name="Johnson J."/>
            <person name="Kuo A."/>
            <person name="Lim J.H.P."/>
            <person name="Lipzen A."/>
            <person name="Nolan M."/>
            <person name="Ohm R.A."/>
            <person name="Tamas L."/>
            <person name="Grigoriev I.V."/>
            <person name="Spatafora J.W."/>
            <person name="Nagy L.G."/>
            <person name="Kovacs G.M."/>
        </authorList>
    </citation>
    <scope>NUCLEOTIDE SEQUENCE [LARGE SCALE GENOMIC DNA]</scope>
    <source>
        <strain evidence="13 14">DSE2036</strain>
    </source>
</reference>
<keyword evidence="8" id="KW-0503">Monooxygenase</keyword>
<evidence type="ECO:0000256" key="2">
    <source>
        <dbReference type="ARBA" id="ARBA00004613"/>
    </source>
</evidence>
<evidence type="ECO:0000256" key="10">
    <source>
        <dbReference type="RuleBase" id="RU368122"/>
    </source>
</evidence>
<dbReference type="PROSITE" id="PS00562">
    <property type="entry name" value="CBM1_1"/>
    <property type="match status" value="1"/>
</dbReference>
<evidence type="ECO:0000256" key="3">
    <source>
        <dbReference type="ARBA" id="ARBA00022525"/>
    </source>
</evidence>
<dbReference type="EMBL" id="KZ805599">
    <property type="protein sequence ID" value="PVH93294.1"/>
    <property type="molecule type" value="Genomic_DNA"/>
</dbReference>
<dbReference type="InterPro" id="IPR000254">
    <property type="entry name" value="CBD"/>
</dbReference>
<gene>
    <name evidence="13" type="ORF">DM02DRAFT_697026</name>
</gene>
<comment type="cofactor">
    <cofactor evidence="1">
        <name>Cu(2+)</name>
        <dbReference type="ChEBI" id="CHEBI:29036"/>
    </cofactor>
</comment>
<evidence type="ECO:0000313" key="13">
    <source>
        <dbReference type="EMBL" id="PVH93294.1"/>
    </source>
</evidence>
<comment type="domain">
    <text evidence="10">Has a modular structure: an endo-beta-1,4-glucanase catalytic module at the N-terminus, a linker rich in serines and threonines, and a C-terminal carbohydrate-binding module (CBM).</text>
</comment>
<keyword evidence="4" id="KW-0479">Metal-binding</keyword>
<keyword evidence="10" id="KW-0136">Cellulose degradation</keyword>
<dbReference type="PANTHER" id="PTHR33353:SF2">
    <property type="entry name" value="ENDO-BETA-1,4-GLUCANASE D"/>
    <property type="match status" value="1"/>
</dbReference>
<dbReference type="InterPro" id="IPR005103">
    <property type="entry name" value="AA9_LPMO"/>
</dbReference>
<comment type="subcellular location">
    <subcellularLocation>
        <location evidence="2 10">Secreted</location>
    </subcellularLocation>
</comment>
<dbReference type="EC" id="1.14.99.56" evidence="10"/>
<keyword evidence="14" id="KW-1185">Reference proteome</keyword>
<feature type="domain" description="CBM1" evidence="12">
    <location>
        <begin position="271"/>
        <end position="306"/>
    </location>
</feature>
<evidence type="ECO:0000256" key="4">
    <source>
        <dbReference type="ARBA" id="ARBA00022723"/>
    </source>
</evidence>
<keyword evidence="10" id="KW-0624">Polysaccharide degradation</keyword>
<dbReference type="InterPro" id="IPR049892">
    <property type="entry name" value="AA9"/>
</dbReference>
<protein>
    <recommendedName>
        <fullName evidence="10">AA9 family lytic polysaccharide monooxygenase</fullName>
        <ecNumber evidence="10">1.14.99.56</ecNumber>
    </recommendedName>
    <alternativeName>
        <fullName evidence="10">Endo-beta-1,4-glucanase</fullName>
    </alternativeName>
    <alternativeName>
        <fullName evidence="10">Glycosyl hydrolase 61 family protein</fullName>
    </alternativeName>
</protein>
<dbReference type="PROSITE" id="PS51164">
    <property type="entry name" value="CBM1_2"/>
    <property type="match status" value="1"/>
</dbReference>
<evidence type="ECO:0000256" key="6">
    <source>
        <dbReference type="ARBA" id="ARBA00023002"/>
    </source>
</evidence>
<evidence type="ECO:0000313" key="14">
    <source>
        <dbReference type="Proteomes" id="UP000244855"/>
    </source>
</evidence>
<keyword evidence="10" id="KW-0119">Carbohydrate metabolism</keyword>
<accession>A0A2V1D7R7</accession>
<keyword evidence="5 11" id="KW-0732">Signal</keyword>
<dbReference type="GO" id="GO:0046872">
    <property type="term" value="F:metal ion binding"/>
    <property type="evidence" value="ECO:0007669"/>
    <property type="project" value="UniProtKB-KW"/>
</dbReference>
<feature type="chain" id="PRO_5016058233" description="AA9 family lytic polysaccharide monooxygenase" evidence="11">
    <location>
        <begin position="18"/>
        <end position="306"/>
    </location>
</feature>
<dbReference type="SUPFAM" id="SSF57180">
    <property type="entry name" value="Cellulose-binding domain"/>
    <property type="match status" value="1"/>
</dbReference>
<dbReference type="GO" id="GO:0030248">
    <property type="term" value="F:cellulose binding"/>
    <property type="evidence" value="ECO:0007669"/>
    <property type="project" value="UniProtKB-UniRule"/>
</dbReference>
<evidence type="ECO:0000256" key="1">
    <source>
        <dbReference type="ARBA" id="ARBA00001973"/>
    </source>
</evidence>
<comment type="function">
    <text evidence="10">Lytic polysaccharide monooxygenase (LMPO) that depolymerizes crystalline and amorphous polysaccharides via the oxidation of scissile alpha- or beta-(1-4)-glycosidic bonds, yielding C1 and/or C4 oxidation products. Catalysis by LPMOs requires the reduction of the active-site copper from Cu(II) to Cu(I) by a reducing agent and H(2)O(2) or O(2) as a cosubstrate.</text>
</comment>
<dbReference type="Pfam" id="PF03443">
    <property type="entry name" value="AA9"/>
    <property type="match status" value="1"/>
</dbReference>
<dbReference type="Pfam" id="PF00734">
    <property type="entry name" value="CBM_1"/>
    <property type="match status" value="1"/>
</dbReference>
<name>A0A2V1D7R7_9PLEO</name>